<protein>
    <submittedName>
        <fullName evidence="1">Uncharacterized protein</fullName>
    </submittedName>
</protein>
<name>A0A0F9INM8_9ZZZZ</name>
<comment type="caution">
    <text evidence="1">The sequence shown here is derived from an EMBL/GenBank/DDBJ whole genome shotgun (WGS) entry which is preliminary data.</text>
</comment>
<gene>
    <name evidence="1" type="ORF">LCGC14_1556820</name>
</gene>
<organism evidence="1">
    <name type="scientific">marine sediment metagenome</name>
    <dbReference type="NCBI Taxonomy" id="412755"/>
    <lineage>
        <taxon>unclassified sequences</taxon>
        <taxon>metagenomes</taxon>
        <taxon>ecological metagenomes</taxon>
    </lineage>
</organism>
<sequence>MKEFPFIIAESLSRGLRPEDTYLNKEGYLEECLNMKPNPGGLVSYEAPTDPFSGGQVVDFPFPQFVRGQELTLLFDKTAVYELATGSIPWTKTILSLNSPSLPSSTSSITQDGVWHFVDLGPAFYAFNGSSTVFRTGLDRLESSASSSTYVTDSVTISTGCEHKGRVYIGGLDQSNVWNKLWQEVFAQWEKEADLKEIDLIANGPDINWVMWSSIGGGDFPLWLLYPSGFGQLNLGPSKEFVLEKLRRNEFGWKPMKFEGQVHVLKPLGDFVVAYGADGIEALEPRGPDMGFRTIAQFGVLGRGAVGGDINGHVFIAQDGELWGLSPTLELVRFGYKEWFSGFSSVSTAITLNPVWREFFLSDPDTSYIFHPQNGLNEIQDRITSSTYFNGVHYALASSGASTSIRVLTGAHDNDRQALKFIHNIQVQYQDITNLTIELLFRYNSTSAFSSLGPTSVSPSGIVTFSCTALEFKVRLRGTPGSNPRIDRLEVRWSLVDKRAVRGLFGTEQ</sequence>
<evidence type="ECO:0000313" key="1">
    <source>
        <dbReference type="EMBL" id="KKM49508.1"/>
    </source>
</evidence>
<accession>A0A0F9INM8</accession>
<reference evidence="1" key="1">
    <citation type="journal article" date="2015" name="Nature">
        <title>Complex archaea that bridge the gap between prokaryotes and eukaryotes.</title>
        <authorList>
            <person name="Spang A."/>
            <person name="Saw J.H."/>
            <person name="Jorgensen S.L."/>
            <person name="Zaremba-Niedzwiedzka K."/>
            <person name="Martijn J."/>
            <person name="Lind A.E."/>
            <person name="van Eijk R."/>
            <person name="Schleper C."/>
            <person name="Guy L."/>
            <person name="Ettema T.J."/>
        </authorList>
    </citation>
    <scope>NUCLEOTIDE SEQUENCE</scope>
</reference>
<proteinExistence type="predicted"/>
<dbReference type="EMBL" id="LAZR01011978">
    <property type="protein sequence ID" value="KKM49508.1"/>
    <property type="molecule type" value="Genomic_DNA"/>
</dbReference>
<dbReference type="AlphaFoldDB" id="A0A0F9INM8"/>